<keyword evidence="1" id="KW-0347">Helicase</keyword>
<evidence type="ECO:0000313" key="1">
    <source>
        <dbReference type="EMBL" id="AJG19518.1"/>
    </source>
</evidence>
<dbReference type="EMBL" id="CP010536">
    <property type="protein sequence ID" value="AJG19518.1"/>
    <property type="molecule type" value="Genomic_DNA"/>
</dbReference>
<accession>A0A0C4Y999</accession>
<protein>
    <submittedName>
        <fullName evidence="1">Superfamily II DNA and RNA helicase</fullName>
    </submittedName>
</protein>
<organism evidence="1 2">
    <name type="scientific">Cupriavidus basilensis</name>
    <dbReference type="NCBI Taxonomy" id="68895"/>
    <lineage>
        <taxon>Bacteria</taxon>
        <taxon>Pseudomonadati</taxon>
        <taxon>Pseudomonadota</taxon>
        <taxon>Betaproteobacteria</taxon>
        <taxon>Burkholderiales</taxon>
        <taxon>Burkholderiaceae</taxon>
        <taxon>Cupriavidus</taxon>
    </lineage>
</organism>
<keyword evidence="1" id="KW-0378">Hydrolase</keyword>
<keyword evidence="1" id="KW-0547">Nucleotide-binding</keyword>
<dbReference type="AlphaFoldDB" id="A0A0C4Y999"/>
<dbReference type="Proteomes" id="UP000031843">
    <property type="component" value="Chromosome main"/>
</dbReference>
<dbReference type="GO" id="GO:0004386">
    <property type="term" value="F:helicase activity"/>
    <property type="evidence" value="ECO:0007669"/>
    <property type="project" value="UniProtKB-KW"/>
</dbReference>
<keyword evidence="2" id="KW-1185">Reference proteome</keyword>
<dbReference type="KEGG" id="cbw:RR42_m2126"/>
<gene>
    <name evidence="1" type="ORF">RR42_m2126</name>
</gene>
<name>A0A0C4Y999_9BURK</name>
<dbReference type="STRING" id="68895.RR42_m2126"/>
<evidence type="ECO:0000313" key="2">
    <source>
        <dbReference type="Proteomes" id="UP000031843"/>
    </source>
</evidence>
<reference evidence="1 2" key="1">
    <citation type="journal article" date="2015" name="Genome Announc.">
        <title>Complete Genome Sequence of Cupriavidus basilensis 4G11, Isolated from the Oak Ridge Field Research Center Site.</title>
        <authorList>
            <person name="Ray J."/>
            <person name="Waters R.J."/>
            <person name="Skerker J.M."/>
            <person name="Kuehl J.V."/>
            <person name="Price M.N."/>
            <person name="Huang J."/>
            <person name="Chakraborty R."/>
            <person name="Arkin A.P."/>
            <person name="Deutschbauer A."/>
        </authorList>
    </citation>
    <scope>NUCLEOTIDE SEQUENCE [LARGE SCALE GENOMIC DNA]</scope>
    <source>
        <strain evidence="1">4G11</strain>
    </source>
</reference>
<keyword evidence="1" id="KW-0067">ATP-binding</keyword>
<sequence length="132" mass="14594">MLKFKFLLWVFAQLLQRKIRSDADCARYVGAKQLVFQIRTASGAGRTYVIQDGAVRSFAGLSGNPSFTLSFATPAKGFEILSAKDVQPAFVRGVGSKDLAISGDFREVLWFQGLTSFLQPPRVIAAWDRSPF</sequence>
<proteinExistence type="predicted"/>
<dbReference type="RefSeq" id="WP_043346391.1">
    <property type="nucleotide sequence ID" value="NZ_CP010536.1"/>
</dbReference>
<dbReference type="OrthoDB" id="7011745at2"/>